<evidence type="ECO:0000256" key="1">
    <source>
        <dbReference type="ARBA" id="ARBA00004141"/>
    </source>
</evidence>
<comment type="caution">
    <text evidence="11">The sequence shown here is derived from an EMBL/GenBank/DDBJ whole genome shotgun (WGS) entry which is preliminary data.</text>
</comment>
<dbReference type="GO" id="GO:0016020">
    <property type="term" value="C:membrane"/>
    <property type="evidence" value="ECO:0007669"/>
    <property type="project" value="UniProtKB-SubCell"/>
</dbReference>
<dbReference type="PROSITE" id="PS50111">
    <property type="entry name" value="CHEMOTAXIS_TRANSDUC_2"/>
    <property type="match status" value="1"/>
</dbReference>
<dbReference type="Pfam" id="PF00015">
    <property type="entry name" value="MCPsignal"/>
    <property type="match status" value="1"/>
</dbReference>
<feature type="coiled-coil region" evidence="8">
    <location>
        <begin position="272"/>
        <end position="310"/>
    </location>
</feature>
<evidence type="ECO:0000313" key="11">
    <source>
        <dbReference type="EMBL" id="TWH64114.1"/>
    </source>
</evidence>
<comment type="subcellular location">
    <subcellularLocation>
        <location evidence="1">Membrane</location>
        <topology evidence="1">Multi-pass membrane protein</topology>
    </subcellularLocation>
</comment>
<dbReference type="GO" id="GO:0007165">
    <property type="term" value="P:signal transduction"/>
    <property type="evidence" value="ECO:0007669"/>
    <property type="project" value="UniProtKB-KW"/>
</dbReference>
<dbReference type="OrthoDB" id="9781845at2"/>
<dbReference type="PRINTS" id="PR00260">
    <property type="entry name" value="CHEMTRNSDUCR"/>
</dbReference>
<dbReference type="InterPro" id="IPR035440">
    <property type="entry name" value="4HB_MCP_dom_sf"/>
</dbReference>
<dbReference type="InterPro" id="IPR004089">
    <property type="entry name" value="MCPsignal_dom"/>
</dbReference>
<organism evidence="11 12">
    <name type="scientific">Azomonas agilis</name>
    <dbReference type="NCBI Taxonomy" id="116849"/>
    <lineage>
        <taxon>Bacteria</taxon>
        <taxon>Pseudomonadati</taxon>
        <taxon>Pseudomonadota</taxon>
        <taxon>Gammaproteobacteria</taxon>
        <taxon>Pseudomonadales</taxon>
        <taxon>Pseudomonadaceae</taxon>
        <taxon>Azomonas</taxon>
    </lineage>
</organism>
<evidence type="ECO:0000256" key="6">
    <source>
        <dbReference type="ARBA" id="ARBA00029447"/>
    </source>
</evidence>
<dbReference type="PANTHER" id="PTHR32089">
    <property type="entry name" value="METHYL-ACCEPTING CHEMOTAXIS PROTEIN MCPB"/>
    <property type="match status" value="1"/>
</dbReference>
<keyword evidence="2 9" id="KW-0812">Transmembrane</keyword>
<dbReference type="SUPFAM" id="SSF47170">
    <property type="entry name" value="Aspartate receptor, ligand-binding domain"/>
    <property type="match status" value="1"/>
</dbReference>
<dbReference type="InterPro" id="IPR004090">
    <property type="entry name" value="Chemotax_Me-accpt_rcpt"/>
</dbReference>
<dbReference type="FunFam" id="1.10.287.950:FF:000001">
    <property type="entry name" value="Methyl-accepting chemotaxis sensory transducer"/>
    <property type="match status" value="1"/>
</dbReference>
<evidence type="ECO:0000256" key="8">
    <source>
        <dbReference type="SAM" id="Coils"/>
    </source>
</evidence>
<name>A0A562I066_9GAMM</name>
<evidence type="ECO:0000256" key="9">
    <source>
        <dbReference type="SAM" id="Phobius"/>
    </source>
</evidence>
<dbReference type="Gene3D" id="1.10.287.950">
    <property type="entry name" value="Methyl-accepting chemotaxis protein"/>
    <property type="match status" value="1"/>
</dbReference>
<keyword evidence="3 9" id="KW-1133">Transmembrane helix</keyword>
<reference evidence="11 12" key="1">
    <citation type="submission" date="2019-07" db="EMBL/GenBank/DDBJ databases">
        <title>Genomic Encyclopedia of Type Strains, Phase I: the one thousand microbial genomes (KMG-I) project.</title>
        <authorList>
            <person name="Kyrpides N."/>
        </authorList>
    </citation>
    <scope>NUCLEOTIDE SEQUENCE [LARGE SCALE GENOMIC DNA]</scope>
    <source>
        <strain evidence="11 12">DSM 375</strain>
    </source>
</reference>
<dbReference type="RefSeq" id="WP_144572897.1">
    <property type="nucleotide sequence ID" value="NZ_VLKG01000013.1"/>
</dbReference>
<dbReference type="GO" id="GO:0004888">
    <property type="term" value="F:transmembrane signaling receptor activity"/>
    <property type="evidence" value="ECO:0007669"/>
    <property type="project" value="InterPro"/>
</dbReference>
<keyword evidence="4 9" id="KW-0472">Membrane</keyword>
<accession>A0A562I066</accession>
<evidence type="ECO:0000256" key="7">
    <source>
        <dbReference type="PROSITE-ProRule" id="PRU00284"/>
    </source>
</evidence>
<feature type="domain" description="Methyl-accepting transducer" evidence="10">
    <location>
        <begin position="271"/>
        <end position="507"/>
    </location>
</feature>
<proteinExistence type="inferred from homology"/>
<keyword evidence="8" id="KW-0175">Coiled coil</keyword>
<dbReference type="PANTHER" id="PTHR32089:SF112">
    <property type="entry name" value="LYSOZYME-LIKE PROTEIN-RELATED"/>
    <property type="match status" value="1"/>
</dbReference>
<keyword evidence="5 7" id="KW-0807">Transducer</keyword>
<dbReference type="GO" id="GO:0006935">
    <property type="term" value="P:chemotaxis"/>
    <property type="evidence" value="ECO:0007669"/>
    <property type="project" value="InterPro"/>
</dbReference>
<evidence type="ECO:0000256" key="4">
    <source>
        <dbReference type="ARBA" id="ARBA00023136"/>
    </source>
</evidence>
<evidence type="ECO:0000313" key="12">
    <source>
        <dbReference type="Proteomes" id="UP000319627"/>
    </source>
</evidence>
<dbReference type="AlphaFoldDB" id="A0A562I066"/>
<sequence>MLNKISVKSGFVSILLLFTLLVILVGYLSWSNALSARSDFIQLENLFSKQLDKINNAAIWLTRASSTTHLTLIERESGRISNLESSILAVWDRLNAATQLMTEVKRSISSDSDLYAEAQKLELSFTRYKELILKQLDVIKSGSLANYINVNEETKVASKAYSAARQVLTDLLNVKTNTLIIQADNKAERAKHSLFLIALFAVILIYVCGFFVNGTIVTPLSEVGACFKEMAEGNLTGVVKPKGMKEVNELFSLLFKMKDQQRNLLTQIIDTVNLLENSAKNLDDTLAKSNKNIQNQYQELEQAATAVNEMSTSIEDIARHTVHASSSAVLVNDISNESRQKIQETLVEINKMGFEVKSTEQVIDHLAAEAQGVGKVLEVIRAISEQINLLALNAAIEAARAGEAGRGFAVVADEVRTLAYRTSQSTQEIEHIVVRIQESAAKAVASVNGANDHVLVTVAATKSTGDLLERLFGNIAEITDGSIVIAEAAQQQAEVSRLIDKTIVNISSLASESSAGSQDVGNLSATLVSTIQKLSAVSGRFKI</sequence>
<dbReference type="Proteomes" id="UP000319627">
    <property type="component" value="Unassembled WGS sequence"/>
</dbReference>
<keyword evidence="12" id="KW-1185">Reference proteome</keyword>
<comment type="similarity">
    <text evidence="6">Belongs to the methyl-accepting chemotaxis (MCP) protein family.</text>
</comment>
<evidence type="ECO:0000256" key="2">
    <source>
        <dbReference type="ARBA" id="ARBA00022692"/>
    </source>
</evidence>
<evidence type="ECO:0000256" key="5">
    <source>
        <dbReference type="ARBA" id="ARBA00023224"/>
    </source>
</evidence>
<evidence type="ECO:0000259" key="10">
    <source>
        <dbReference type="PROSITE" id="PS50111"/>
    </source>
</evidence>
<dbReference type="EMBL" id="VLKG01000013">
    <property type="protein sequence ID" value="TWH64114.1"/>
    <property type="molecule type" value="Genomic_DNA"/>
</dbReference>
<evidence type="ECO:0000256" key="3">
    <source>
        <dbReference type="ARBA" id="ARBA00022989"/>
    </source>
</evidence>
<gene>
    <name evidence="11" type="ORF">LX59_02791</name>
</gene>
<dbReference type="SUPFAM" id="SSF58104">
    <property type="entry name" value="Methyl-accepting chemotaxis protein (MCP) signaling domain"/>
    <property type="match status" value="1"/>
</dbReference>
<protein>
    <submittedName>
        <fullName evidence="11">Methyl-accepting chemotaxis sensory transducer with TarH sensor</fullName>
    </submittedName>
</protein>
<dbReference type="SMART" id="SM00283">
    <property type="entry name" value="MA"/>
    <property type="match status" value="1"/>
</dbReference>
<feature type="transmembrane region" description="Helical" evidence="9">
    <location>
        <begin position="194"/>
        <end position="212"/>
    </location>
</feature>
<feature type="transmembrane region" description="Helical" evidence="9">
    <location>
        <begin position="12"/>
        <end position="30"/>
    </location>
</feature>